<feature type="non-terminal residue" evidence="2">
    <location>
        <position position="1"/>
    </location>
</feature>
<dbReference type="InterPro" id="IPR035986">
    <property type="entry name" value="PKD_dom_sf"/>
</dbReference>
<feature type="domain" description="PKD" evidence="1">
    <location>
        <begin position="2"/>
        <end position="90"/>
    </location>
</feature>
<dbReference type="OrthoDB" id="9804511at2"/>
<feature type="non-terminal residue" evidence="2">
    <location>
        <position position="378"/>
    </location>
</feature>
<dbReference type="Pfam" id="PF18911">
    <property type="entry name" value="PKD_4"/>
    <property type="match status" value="2"/>
</dbReference>
<reference evidence="2 3" key="1">
    <citation type="submission" date="2019-04" db="EMBL/GenBank/DDBJ databases">
        <authorList>
            <person name="Jiang L."/>
        </authorList>
    </citation>
    <scope>NUCLEOTIDE SEQUENCE [LARGE SCALE GENOMIC DNA]</scope>
    <source>
        <strain evidence="2 3">YIM 131861</strain>
    </source>
</reference>
<evidence type="ECO:0000313" key="3">
    <source>
        <dbReference type="Proteomes" id="UP000307380"/>
    </source>
</evidence>
<dbReference type="InterPro" id="IPR022409">
    <property type="entry name" value="PKD/Chitinase_dom"/>
</dbReference>
<organism evidence="2 3">
    <name type="scientific">Orlajensenia flava</name>
    <dbReference type="NCBI Taxonomy" id="2565934"/>
    <lineage>
        <taxon>Bacteria</taxon>
        <taxon>Bacillati</taxon>
        <taxon>Actinomycetota</taxon>
        <taxon>Actinomycetes</taxon>
        <taxon>Micrococcales</taxon>
        <taxon>Microbacteriaceae</taxon>
        <taxon>Orlajensenia</taxon>
    </lineage>
</organism>
<dbReference type="PROSITE" id="PS50093">
    <property type="entry name" value="PKD"/>
    <property type="match status" value="2"/>
</dbReference>
<dbReference type="CDD" id="cd00146">
    <property type="entry name" value="PKD"/>
    <property type="match status" value="2"/>
</dbReference>
<dbReference type="InterPro" id="IPR000601">
    <property type="entry name" value="PKD_dom"/>
</dbReference>
<dbReference type="InterPro" id="IPR013783">
    <property type="entry name" value="Ig-like_fold"/>
</dbReference>
<keyword evidence="3" id="KW-1185">Reference proteome</keyword>
<accession>A0A4S4FGV5</accession>
<proteinExistence type="predicted"/>
<evidence type="ECO:0000259" key="1">
    <source>
        <dbReference type="PROSITE" id="PS50093"/>
    </source>
</evidence>
<gene>
    <name evidence="2" type="ORF">E6C70_16565</name>
</gene>
<feature type="domain" description="PKD" evidence="1">
    <location>
        <begin position="115"/>
        <end position="168"/>
    </location>
</feature>
<protein>
    <submittedName>
        <fullName evidence="2">PKD domain-containing protein</fullName>
    </submittedName>
</protein>
<dbReference type="GO" id="GO:0005975">
    <property type="term" value="P:carbohydrate metabolic process"/>
    <property type="evidence" value="ECO:0007669"/>
    <property type="project" value="UniProtKB-ARBA"/>
</dbReference>
<dbReference type="SMART" id="SM00089">
    <property type="entry name" value="PKD"/>
    <property type="match status" value="2"/>
</dbReference>
<dbReference type="Gene3D" id="2.60.40.10">
    <property type="entry name" value="Immunoglobulins"/>
    <property type="match status" value="2"/>
</dbReference>
<dbReference type="EMBL" id="SSSN01000030">
    <property type="protein sequence ID" value="THG28295.1"/>
    <property type="molecule type" value="Genomic_DNA"/>
</dbReference>
<comment type="caution">
    <text evidence="2">The sequence shown here is derived from an EMBL/GenBank/DDBJ whole genome shotgun (WGS) entry which is preliminary data.</text>
</comment>
<dbReference type="AlphaFoldDB" id="A0A4S4FGV5"/>
<dbReference type="Proteomes" id="UP000307380">
    <property type="component" value="Unassembled WGS sequence"/>
</dbReference>
<sequence length="378" mass="37863">APHAVPVAVIGSAASGLSVSFDGSGSTASDGATVASYAWDFGDGATSTLAKPVHPYAAAGSYMVKLKVTDSLGAQSTVAQASVSVSHGAPVASFATAATGLNLSVDGSSSVLTDGATAQYSWNWGDNTPAGSGLTASHTYLTDGSYPVVLTVVDSLGASNSVTKTVTVSTTAFVAKDDFGRSVATGWGNADSGGPWSGTTAFSVADGVGKIAMSTSQTRVSTLTAVNVADTDSRMSVALDKVADGGGMHFNYVVHKSASGEYRLKLRYSSAGVVTVSIAKLVGTTETLVANKVLTGYTQTAGGVLQVRFQAAASGSSTAMKAKVWPQGQAEPADWFLTATDAEASLQAAGQIGVLSYMSGSATNGPVNVLLDNLAVQA</sequence>
<dbReference type="SUPFAM" id="SSF49299">
    <property type="entry name" value="PKD domain"/>
    <property type="match status" value="2"/>
</dbReference>
<evidence type="ECO:0000313" key="2">
    <source>
        <dbReference type="EMBL" id="THG28295.1"/>
    </source>
</evidence>
<name>A0A4S4FGV5_9MICO</name>